<proteinExistence type="predicted"/>
<dbReference type="Proteomes" id="UP000030760">
    <property type="component" value="Unassembled WGS sequence"/>
</dbReference>
<sequence length="91" mass="9653">MLAQHCLVPRQQSIQVRQKKAGGVPSFLQVASLARLHHLGNVAAEDVKGVALYKDPGEPSAGHANHGVVAAVCEQFGLNVLHRAIQPDITS</sequence>
<organism evidence="1 2">
    <name type="scientific">Streptomyces bottropensis ATCC 25435</name>
    <dbReference type="NCBI Taxonomy" id="1054862"/>
    <lineage>
        <taxon>Bacteria</taxon>
        <taxon>Bacillati</taxon>
        <taxon>Actinomycetota</taxon>
        <taxon>Actinomycetes</taxon>
        <taxon>Kitasatosporales</taxon>
        <taxon>Streptomycetaceae</taxon>
        <taxon>Streptomyces</taxon>
    </lineage>
</organism>
<gene>
    <name evidence="1" type="ORF">SBD_7680</name>
</gene>
<accession>M3EPK2</accession>
<evidence type="ECO:0000313" key="2">
    <source>
        <dbReference type="Proteomes" id="UP000030760"/>
    </source>
</evidence>
<dbReference type="AlphaFoldDB" id="M3EPK2"/>
<evidence type="ECO:0000313" key="1">
    <source>
        <dbReference type="EMBL" id="EMF50963.1"/>
    </source>
</evidence>
<reference evidence="2" key="1">
    <citation type="journal article" date="2013" name="Genome Announc.">
        <title>Draft Genome Sequence of Streptomyces bottropensis ATCC 25435, a Bottromycin-Producing Actinomycete.</title>
        <authorList>
            <person name="Zhang H."/>
            <person name="Zhou W."/>
            <person name="Zhuang Y."/>
            <person name="Liang X."/>
            <person name="Liu T."/>
        </authorList>
    </citation>
    <scope>NUCLEOTIDE SEQUENCE [LARGE SCALE GENOMIC DNA]</scope>
    <source>
        <strain evidence="2">ATCC 25435</strain>
    </source>
</reference>
<protein>
    <submittedName>
        <fullName evidence="1">Uncharacterized protein</fullName>
    </submittedName>
</protein>
<dbReference type="EMBL" id="KB405097">
    <property type="protein sequence ID" value="EMF50963.1"/>
    <property type="molecule type" value="Genomic_DNA"/>
</dbReference>
<name>M3EPK2_9ACTN</name>